<name>A0A7U9DTS9_STRLI</name>
<dbReference type="EMBL" id="CM001889">
    <property type="protein sequence ID" value="EOY49984.1"/>
    <property type="molecule type" value="Genomic_DNA"/>
</dbReference>
<proteinExistence type="predicted"/>
<feature type="region of interest" description="Disordered" evidence="1">
    <location>
        <begin position="17"/>
        <end position="39"/>
    </location>
</feature>
<dbReference type="Proteomes" id="UP000014062">
    <property type="component" value="Chromosome"/>
</dbReference>
<sequence>MSFLKFAEAEVKDMATKLETSGGHMKSASKEMKSADTKQVGHSGLESACDDFADSWDYGFGQLSKITKGVSKFANKAAEEFAKLDQKLYDELRKAREEKGEK</sequence>
<evidence type="ECO:0000256" key="1">
    <source>
        <dbReference type="SAM" id="MobiDB-lite"/>
    </source>
</evidence>
<reference evidence="3" key="1">
    <citation type="journal article" date="2013" name="Genome Biol. Evol.">
        <title>The genome sequence of Streptomyces lividans 66 reveals a novel tRNA-dependent peptide biosynthetic system within a metal-related genomic island.</title>
        <authorList>
            <person name="Cruz-Morales P."/>
            <person name="Vijgenboom E."/>
            <person name="Iruegas-Bocardo F."/>
            <person name="Girard G."/>
            <person name="Yanez-Guerra L.A."/>
            <person name="Ramos-Aboites H.E."/>
            <person name="Pernodet J.L."/>
            <person name="Anne J."/>
            <person name="van Wezel G.P."/>
            <person name="Barona-Gomez F."/>
        </authorList>
    </citation>
    <scope>NUCLEOTIDE SEQUENCE [LARGE SCALE GENOMIC DNA]</scope>
    <source>
        <strain evidence="3">1326</strain>
    </source>
</reference>
<dbReference type="AlphaFoldDB" id="A0A7U9DTS9"/>
<protein>
    <recommendedName>
        <fullName evidence="4">Excreted virulence factor EspC, type VII ESX diderm</fullName>
    </recommendedName>
</protein>
<evidence type="ECO:0000313" key="2">
    <source>
        <dbReference type="EMBL" id="EOY49984.1"/>
    </source>
</evidence>
<evidence type="ECO:0000313" key="3">
    <source>
        <dbReference type="Proteomes" id="UP000014062"/>
    </source>
</evidence>
<organism evidence="2 3">
    <name type="scientific">Streptomyces lividans 1326</name>
    <dbReference type="NCBI Taxonomy" id="1200984"/>
    <lineage>
        <taxon>Bacteria</taxon>
        <taxon>Bacillati</taxon>
        <taxon>Actinomycetota</taxon>
        <taxon>Actinomycetes</taxon>
        <taxon>Kitasatosporales</taxon>
        <taxon>Streptomycetaceae</taxon>
        <taxon>Streptomyces</taxon>
    </lineage>
</organism>
<gene>
    <name evidence="2" type="ORF">SLI_5276</name>
</gene>
<dbReference type="RefSeq" id="WP_003973977.1">
    <property type="nucleotide sequence ID" value="NZ_CM001889.1"/>
</dbReference>
<accession>A0A7U9DTS9</accession>
<evidence type="ECO:0008006" key="4">
    <source>
        <dbReference type="Google" id="ProtNLM"/>
    </source>
</evidence>